<dbReference type="SUPFAM" id="SSF51735">
    <property type="entry name" value="NAD(P)-binding Rossmann-fold domains"/>
    <property type="match status" value="1"/>
</dbReference>
<dbReference type="Proteomes" id="UP001140510">
    <property type="component" value="Unassembled WGS sequence"/>
</dbReference>
<evidence type="ECO:0000256" key="2">
    <source>
        <dbReference type="ARBA" id="ARBA00005372"/>
    </source>
</evidence>
<dbReference type="OrthoDB" id="419598at2759"/>
<comment type="caution">
    <text evidence="5">The sequence shown here is derived from an EMBL/GenBank/DDBJ whole genome shotgun (WGS) entry which is preliminary data.</text>
</comment>
<dbReference type="GO" id="GO:0016491">
    <property type="term" value="F:oxidoreductase activity"/>
    <property type="evidence" value="ECO:0007669"/>
    <property type="project" value="UniProtKB-KW"/>
</dbReference>
<dbReference type="Gene3D" id="3.40.50.720">
    <property type="entry name" value="NAD(P)-binding Rossmann-like Domain"/>
    <property type="match status" value="1"/>
</dbReference>
<comment type="pathway">
    <text evidence="1">Alkaloid biosynthesis; ergot alkaloid biosynthesis.</text>
</comment>
<dbReference type="PANTHER" id="PTHR43162">
    <property type="match status" value="1"/>
</dbReference>
<dbReference type="EMBL" id="JAPEVA010000025">
    <property type="protein sequence ID" value="KAJ4406670.1"/>
    <property type="molecule type" value="Genomic_DNA"/>
</dbReference>
<dbReference type="PANTHER" id="PTHR43162:SF1">
    <property type="entry name" value="PRESTALK A DIFFERENTIATION PROTEIN A"/>
    <property type="match status" value="1"/>
</dbReference>
<evidence type="ECO:0008006" key="7">
    <source>
        <dbReference type="Google" id="ProtNLM"/>
    </source>
</evidence>
<keyword evidence="4" id="KW-0560">Oxidoreductase</keyword>
<accession>A0A9W8ZGF2</accession>
<dbReference type="GO" id="GO:0009820">
    <property type="term" value="P:alkaloid metabolic process"/>
    <property type="evidence" value="ECO:0007669"/>
    <property type="project" value="UniProtKB-KW"/>
</dbReference>
<dbReference type="AlphaFoldDB" id="A0A9W8ZGF2"/>
<keyword evidence="3" id="KW-0017">Alkaloid metabolism</keyword>
<dbReference type="InterPro" id="IPR036291">
    <property type="entry name" value="NAD(P)-bd_dom_sf"/>
</dbReference>
<evidence type="ECO:0000256" key="1">
    <source>
        <dbReference type="ARBA" id="ARBA00005107"/>
    </source>
</evidence>
<protein>
    <recommendedName>
        <fullName evidence="7">NmrA-like domain-containing protein</fullName>
    </recommendedName>
</protein>
<evidence type="ECO:0000313" key="5">
    <source>
        <dbReference type="EMBL" id="KAJ4406670.1"/>
    </source>
</evidence>
<comment type="similarity">
    <text evidence="2">Belongs to the fgaFS/easG family.</text>
</comment>
<dbReference type="InterPro" id="IPR019901">
    <property type="entry name" value="Ergot_alkaloid_biosynthesis"/>
</dbReference>
<evidence type="ECO:0000256" key="4">
    <source>
        <dbReference type="ARBA" id="ARBA00023002"/>
    </source>
</evidence>
<reference evidence="5" key="1">
    <citation type="submission" date="2022-10" db="EMBL/GenBank/DDBJ databases">
        <title>Tapping the CABI collections for fungal endophytes: first genome assemblies for Collariella, Neodidymelliopsis, Ascochyta clinopodiicola, Didymella pomorum, Didymosphaeria variabile, Neocosmospora piperis and Neocucurbitaria cava.</title>
        <authorList>
            <person name="Hill R."/>
        </authorList>
    </citation>
    <scope>NUCLEOTIDE SEQUENCE</scope>
    <source>
        <strain evidence="5">IMI 355091</strain>
    </source>
</reference>
<dbReference type="Gene3D" id="3.90.25.10">
    <property type="entry name" value="UDP-galactose 4-epimerase, domain 1"/>
    <property type="match status" value="1"/>
</dbReference>
<sequence length="279" mass="30791">MAVLLTGGTGKTSTRIAPLLQAHNIPFTLASRTLPSASPYEHVKLDWTDSSTWPNAFTTPVKAVYMMEPQVAQPWVPMISFLDFALSKGVTRFVLCAGTTTGRGRDGMGRVWDAFVERGVEFCVLRPSWFTENLVEPGLVYTITQLGKIFTACQDGEIPFVSADDIAEVAFRALTNEKSYDCDLRVLGPELLTYDDVAAKLTTALGRPVEHVKLDKQGRFENLVQAGLSEYFAQFFTNLEVKASEGLETALNSVVEDVTGHPPKSLDDFIRENRTAWSS</sequence>
<evidence type="ECO:0000313" key="6">
    <source>
        <dbReference type="Proteomes" id="UP001140510"/>
    </source>
</evidence>
<evidence type="ECO:0000256" key="3">
    <source>
        <dbReference type="ARBA" id="ARBA00022589"/>
    </source>
</evidence>
<name>A0A9W8ZGF2_9PLEO</name>
<keyword evidence="6" id="KW-1185">Reference proteome</keyword>
<dbReference type="InterPro" id="IPR051604">
    <property type="entry name" value="Ergot_Alk_Oxidoreductase"/>
</dbReference>
<organism evidence="5 6">
    <name type="scientific">Didymella pomorum</name>
    <dbReference type="NCBI Taxonomy" id="749634"/>
    <lineage>
        <taxon>Eukaryota</taxon>
        <taxon>Fungi</taxon>
        <taxon>Dikarya</taxon>
        <taxon>Ascomycota</taxon>
        <taxon>Pezizomycotina</taxon>
        <taxon>Dothideomycetes</taxon>
        <taxon>Pleosporomycetidae</taxon>
        <taxon>Pleosporales</taxon>
        <taxon>Pleosporineae</taxon>
        <taxon>Didymellaceae</taxon>
        <taxon>Didymella</taxon>
    </lineage>
</organism>
<dbReference type="NCBIfam" id="TIGR03649">
    <property type="entry name" value="ergot_EASG"/>
    <property type="match status" value="1"/>
</dbReference>
<gene>
    <name evidence="5" type="ORF">N0V91_004360</name>
</gene>
<proteinExistence type="inferred from homology"/>